<evidence type="ECO:0000259" key="2">
    <source>
        <dbReference type="Pfam" id="PF00345"/>
    </source>
</evidence>
<dbReference type="PANTHER" id="PTHR30251:SF3">
    <property type="entry name" value="FIMBRIAL CHAPARONE PROTEIN"/>
    <property type="match status" value="1"/>
</dbReference>
<dbReference type="RefSeq" id="WP_248947270.1">
    <property type="nucleotide sequence ID" value="NZ_CBCSGY010000021.1"/>
</dbReference>
<dbReference type="InterPro" id="IPR050643">
    <property type="entry name" value="Periplasmic_pilus_chap"/>
</dbReference>
<comment type="caution">
    <text evidence="3">The sequence shown here is derived from an EMBL/GenBank/DDBJ whole genome shotgun (WGS) entry which is preliminary data.</text>
</comment>
<organism evidence="3 4">
    <name type="scientific">Serratia silvae</name>
    <dbReference type="NCBI Taxonomy" id="2824122"/>
    <lineage>
        <taxon>Bacteria</taxon>
        <taxon>Pseudomonadati</taxon>
        <taxon>Pseudomonadota</taxon>
        <taxon>Gammaproteobacteria</taxon>
        <taxon>Enterobacterales</taxon>
        <taxon>Yersiniaceae</taxon>
        <taxon>Serratia</taxon>
    </lineage>
</organism>
<evidence type="ECO:0000313" key="3">
    <source>
        <dbReference type="EMBL" id="MCL1031264.1"/>
    </source>
</evidence>
<feature type="domain" description="Pili assembly chaperone N-terminal" evidence="2">
    <location>
        <begin position="29"/>
        <end position="140"/>
    </location>
</feature>
<dbReference type="InterPro" id="IPR008962">
    <property type="entry name" value="PapD-like_sf"/>
</dbReference>
<sequence length="228" mass="24740">MRNTKWFIGRIVGSMLLVTAGMPSALASFQLESMGIVLEESTGRVNFSIKNTTSEPMLLATKVEDLDGKAFSKMVMISPPISRIDAGQSQQVNFVLKQGAVLPHEVMLKASFEGVGQAVDNSARIPVRQSIGLIVQPKAVAVSQSPWEDLHFSQVGTTLVVKNSGLHVVRLAPQLTLSPSKQSVQLENYYLMSGEEKKVDVVGKVTSVTITPLGRYGFKQNDVTLPVK</sequence>
<dbReference type="Gene3D" id="2.60.40.10">
    <property type="entry name" value="Immunoglobulins"/>
    <property type="match status" value="1"/>
</dbReference>
<keyword evidence="4" id="KW-1185">Reference proteome</keyword>
<dbReference type="Pfam" id="PF00345">
    <property type="entry name" value="PapD_N"/>
    <property type="match status" value="1"/>
</dbReference>
<reference evidence="3" key="1">
    <citation type="submission" date="2021-04" db="EMBL/GenBank/DDBJ databases">
        <title>Genome sequence of Serratia sp. arafor3.</title>
        <authorList>
            <person name="Besaury L."/>
        </authorList>
    </citation>
    <scope>NUCLEOTIDE SEQUENCE</scope>
    <source>
        <strain evidence="3">Arafor3</strain>
    </source>
</reference>
<evidence type="ECO:0000313" key="4">
    <source>
        <dbReference type="Proteomes" id="UP001165275"/>
    </source>
</evidence>
<keyword evidence="1" id="KW-0732">Signal</keyword>
<gene>
    <name evidence="3" type="ORF">KAJ71_19910</name>
</gene>
<dbReference type="PANTHER" id="PTHR30251">
    <property type="entry name" value="PILUS ASSEMBLY CHAPERONE"/>
    <property type="match status" value="1"/>
</dbReference>
<dbReference type="NCBIfam" id="NF007392">
    <property type="entry name" value="PRK09918.1"/>
    <property type="match status" value="1"/>
</dbReference>
<dbReference type="EMBL" id="JAGQDC010000020">
    <property type="protein sequence ID" value="MCL1031264.1"/>
    <property type="molecule type" value="Genomic_DNA"/>
</dbReference>
<dbReference type="InterPro" id="IPR013783">
    <property type="entry name" value="Ig-like_fold"/>
</dbReference>
<feature type="chain" id="PRO_5046034337" evidence="1">
    <location>
        <begin position="28"/>
        <end position="228"/>
    </location>
</feature>
<dbReference type="InterPro" id="IPR016147">
    <property type="entry name" value="Pili_assmbl_chaperone_N"/>
</dbReference>
<feature type="signal peptide" evidence="1">
    <location>
        <begin position="1"/>
        <end position="27"/>
    </location>
</feature>
<evidence type="ECO:0000256" key="1">
    <source>
        <dbReference type="SAM" id="SignalP"/>
    </source>
</evidence>
<protein>
    <submittedName>
        <fullName evidence="3">Fimbria/pilus periplasmic chaperone</fullName>
    </submittedName>
</protein>
<accession>A0ABT0KHP6</accession>
<dbReference type="SUPFAM" id="SSF49354">
    <property type="entry name" value="PapD-like"/>
    <property type="match status" value="1"/>
</dbReference>
<dbReference type="Proteomes" id="UP001165275">
    <property type="component" value="Unassembled WGS sequence"/>
</dbReference>
<name>A0ABT0KHP6_9GAMM</name>
<proteinExistence type="predicted"/>